<evidence type="ECO:0000256" key="6">
    <source>
        <dbReference type="ARBA" id="ARBA00022692"/>
    </source>
</evidence>
<feature type="transmembrane region" description="Helical" evidence="10">
    <location>
        <begin position="175"/>
        <end position="193"/>
    </location>
</feature>
<dbReference type="AlphaFoldDB" id="A0A8J3VH44"/>
<dbReference type="EMBL" id="BONY01000019">
    <property type="protein sequence ID" value="GIH05533.1"/>
    <property type="molecule type" value="Genomic_DNA"/>
</dbReference>
<evidence type="ECO:0000256" key="4">
    <source>
        <dbReference type="ARBA" id="ARBA00022475"/>
    </source>
</evidence>
<evidence type="ECO:0000256" key="5">
    <source>
        <dbReference type="ARBA" id="ARBA00022519"/>
    </source>
</evidence>
<comment type="similarity">
    <text evidence="2 9">Belongs to the GSP F family.</text>
</comment>
<dbReference type="RefSeq" id="WP_203909374.1">
    <property type="nucleotide sequence ID" value="NZ_BONY01000019.1"/>
</dbReference>
<comment type="subcellular location">
    <subcellularLocation>
        <location evidence="1">Cell inner membrane</location>
        <topology evidence="1">Multi-pass membrane protein</topology>
    </subcellularLocation>
    <subcellularLocation>
        <location evidence="9">Cell membrane</location>
        <topology evidence="9">Multi-pass membrane protein</topology>
    </subcellularLocation>
</comment>
<dbReference type="GO" id="GO:0005886">
    <property type="term" value="C:plasma membrane"/>
    <property type="evidence" value="ECO:0007669"/>
    <property type="project" value="UniProtKB-SubCell"/>
</dbReference>
<dbReference type="Gene3D" id="1.20.81.30">
    <property type="entry name" value="Type II secretion system (T2SS), domain F"/>
    <property type="match status" value="2"/>
</dbReference>
<dbReference type="InterPro" id="IPR001992">
    <property type="entry name" value="T2SS_GspF/T4SS_PilC_CS"/>
</dbReference>
<feature type="transmembrane region" description="Helical" evidence="10">
    <location>
        <begin position="328"/>
        <end position="352"/>
    </location>
</feature>
<evidence type="ECO:0000256" key="10">
    <source>
        <dbReference type="SAM" id="Phobius"/>
    </source>
</evidence>
<evidence type="ECO:0000259" key="11">
    <source>
        <dbReference type="Pfam" id="PF00482"/>
    </source>
</evidence>
<dbReference type="FunFam" id="1.20.81.30:FF:000001">
    <property type="entry name" value="Type II secretion system protein F"/>
    <property type="match status" value="1"/>
</dbReference>
<evidence type="ECO:0000256" key="7">
    <source>
        <dbReference type="ARBA" id="ARBA00022989"/>
    </source>
</evidence>
<feature type="transmembrane region" description="Helical" evidence="10">
    <location>
        <begin position="122"/>
        <end position="144"/>
    </location>
</feature>
<keyword evidence="5" id="KW-0997">Cell inner membrane</keyword>
<keyword evidence="7 10" id="KW-1133">Transmembrane helix</keyword>
<evidence type="ECO:0000256" key="8">
    <source>
        <dbReference type="ARBA" id="ARBA00023136"/>
    </source>
</evidence>
<accession>A0A8J3VH44</accession>
<dbReference type="InterPro" id="IPR018076">
    <property type="entry name" value="T2SS_GspF_dom"/>
</dbReference>
<dbReference type="PROSITE" id="PS00874">
    <property type="entry name" value="T2SP_F"/>
    <property type="match status" value="1"/>
</dbReference>
<dbReference type="InterPro" id="IPR042094">
    <property type="entry name" value="T2SS_GspF_sf"/>
</dbReference>
<proteinExistence type="inferred from homology"/>
<dbReference type="Proteomes" id="UP000612899">
    <property type="component" value="Unassembled WGS sequence"/>
</dbReference>
<dbReference type="GO" id="GO:0015628">
    <property type="term" value="P:protein secretion by the type II secretion system"/>
    <property type="evidence" value="ECO:0007669"/>
    <property type="project" value="TreeGrafter"/>
</dbReference>
<evidence type="ECO:0000256" key="2">
    <source>
        <dbReference type="ARBA" id="ARBA00005745"/>
    </source>
</evidence>
<dbReference type="InterPro" id="IPR003004">
    <property type="entry name" value="GspF/PilC"/>
</dbReference>
<evidence type="ECO:0000256" key="3">
    <source>
        <dbReference type="ARBA" id="ARBA00022448"/>
    </source>
</evidence>
<dbReference type="PANTHER" id="PTHR30012">
    <property type="entry name" value="GENERAL SECRETION PATHWAY PROTEIN"/>
    <property type="match status" value="1"/>
</dbReference>
<feature type="domain" description="Type II secretion system protein GspF" evidence="11">
    <location>
        <begin position="23"/>
        <end position="145"/>
    </location>
</feature>
<gene>
    <name evidence="12" type="primary">pilC</name>
    <name evidence="12" type="ORF">Rhe02_36000</name>
</gene>
<sequence>MTNVLKFEIVASRVKRDELMHLSRQLGAFVRAGLPLIEAVRILGEEAKNPTVKKVMADVEAGLHRGERLSDCLDRHPKVFPDYYRGIMRSAELTGQLDVVLAQLAAYLERDLEARRKISSALIYPLVIAAMSMVTVVVMAVFVLPKFRVFFDGLNAELPLPTRILLGVTNFFAQWWWAVLGGAALLWLISFVATRSSGGRYVRDSLLLRLPVLGPTLRFALVERFCRVLSSMASAGVALPEALHVATQSLRNRVFMRSLGSVGEAMMQGEGLARPLSATGLFPSTAARMIRVGEETGTLDVQLEVTARYYEGELDYRLKRLTAFFEPAVIIVMGLIVGFVAIAMVSAMYGIFDQVK</sequence>
<dbReference type="PANTHER" id="PTHR30012:SF0">
    <property type="entry name" value="TYPE II SECRETION SYSTEM PROTEIN F-RELATED"/>
    <property type="match status" value="1"/>
</dbReference>
<dbReference type="PRINTS" id="PR00812">
    <property type="entry name" value="BCTERIALGSPF"/>
</dbReference>
<evidence type="ECO:0000256" key="1">
    <source>
        <dbReference type="ARBA" id="ARBA00004429"/>
    </source>
</evidence>
<organism evidence="12 13">
    <name type="scientific">Rhizocola hellebori</name>
    <dbReference type="NCBI Taxonomy" id="1392758"/>
    <lineage>
        <taxon>Bacteria</taxon>
        <taxon>Bacillati</taxon>
        <taxon>Actinomycetota</taxon>
        <taxon>Actinomycetes</taxon>
        <taxon>Micromonosporales</taxon>
        <taxon>Micromonosporaceae</taxon>
        <taxon>Rhizocola</taxon>
    </lineage>
</organism>
<protein>
    <submittedName>
        <fullName evidence="12">Pilus assembly protein PilC</fullName>
    </submittedName>
</protein>
<keyword evidence="3 9" id="KW-0813">Transport</keyword>
<evidence type="ECO:0000313" key="13">
    <source>
        <dbReference type="Proteomes" id="UP000612899"/>
    </source>
</evidence>
<comment type="caution">
    <text evidence="12">The sequence shown here is derived from an EMBL/GenBank/DDBJ whole genome shotgun (WGS) entry which is preliminary data.</text>
</comment>
<feature type="domain" description="Type II secretion system protein GspF" evidence="11">
    <location>
        <begin position="225"/>
        <end position="345"/>
    </location>
</feature>
<reference evidence="12" key="1">
    <citation type="submission" date="2021-01" db="EMBL/GenBank/DDBJ databases">
        <title>Whole genome shotgun sequence of Rhizocola hellebori NBRC 109834.</title>
        <authorList>
            <person name="Komaki H."/>
            <person name="Tamura T."/>
        </authorList>
    </citation>
    <scope>NUCLEOTIDE SEQUENCE</scope>
    <source>
        <strain evidence="12">NBRC 109834</strain>
    </source>
</reference>
<evidence type="ECO:0000256" key="9">
    <source>
        <dbReference type="RuleBase" id="RU003923"/>
    </source>
</evidence>
<dbReference type="Pfam" id="PF00482">
    <property type="entry name" value="T2SSF"/>
    <property type="match status" value="2"/>
</dbReference>
<keyword evidence="13" id="KW-1185">Reference proteome</keyword>
<keyword evidence="4" id="KW-1003">Cell membrane</keyword>
<keyword evidence="8 10" id="KW-0472">Membrane</keyword>
<evidence type="ECO:0000313" key="12">
    <source>
        <dbReference type="EMBL" id="GIH05533.1"/>
    </source>
</evidence>
<name>A0A8J3VH44_9ACTN</name>
<keyword evidence="6 9" id="KW-0812">Transmembrane</keyword>